<keyword evidence="4" id="KW-1185">Reference proteome</keyword>
<feature type="transmembrane region" description="Helical" evidence="2">
    <location>
        <begin position="55"/>
        <end position="80"/>
    </location>
</feature>
<organism evidence="3 4">
    <name type="scientific">Motilibacter deserti</name>
    <dbReference type="NCBI Taxonomy" id="2714956"/>
    <lineage>
        <taxon>Bacteria</taxon>
        <taxon>Bacillati</taxon>
        <taxon>Actinomycetota</taxon>
        <taxon>Actinomycetes</taxon>
        <taxon>Motilibacterales</taxon>
        <taxon>Motilibacteraceae</taxon>
        <taxon>Motilibacter</taxon>
    </lineage>
</organism>
<protein>
    <submittedName>
        <fullName evidence="3">Phage holin family protein</fullName>
    </submittedName>
</protein>
<keyword evidence="2" id="KW-0812">Transmembrane</keyword>
<name>A0ABX0H2Z7_9ACTN</name>
<evidence type="ECO:0000313" key="4">
    <source>
        <dbReference type="Proteomes" id="UP000800981"/>
    </source>
</evidence>
<evidence type="ECO:0000256" key="2">
    <source>
        <dbReference type="SAM" id="Phobius"/>
    </source>
</evidence>
<accession>A0ABX0H2Z7</accession>
<evidence type="ECO:0000313" key="3">
    <source>
        <dbReference type="EMBL" id="NHC16160.1"/>
    </source>
</evidence>
<proteinExistence type="predicted"/>
<feature type="compositionally biased region" description="Polar residues" evidence="1">
    <location>
        <begin position="1"/>
        <end position="14"/>
    </location>
</feature>
<sequence length="143" mass="14503">MTTAYTKTGATVSTPTPPEPSLGKLVASATKDLSALVRSEIELAKIEIKSEAKHAIAGSGMFGAAAYLGLLASILLSIAAAYGLNAAGLHPALAFLIVAVVYLLIAGVLALLGKKQVSKVSAPERTIRTTKESVSTLKGAAKG</sequence>
<evidence type="ECO:0000256" key="1">
    <source>
        <dbReference type="SAM" id="MobiDB-lite"/>
    </source>
</evidence>
<feature type="region of interest" description="Disordered" evidence="1">
    <location>
        <begin position="1"/>
        <end position="21"/>
    </location>
</feature>
<keyword evidence="2" id="KW-1133">Transmembrane helix</keyword>
<reference evidence="3 4" key="1">
    <citation type="submission" date="2020-03" db="EMBL/GenBank/DDBJ databases">
        <title>Two novel Motilibacter sp.</title>
        <authorList>
            <person name="Liu S."/>
        </authorList>
    </citation>
    <scope>NUCLEOTIDE SEQUENCE [LARGE SCALE GENOMIC DNA]</scope>
    <source>
        <strain evidence="3 4">E257</strain>
    </source>
</reference>
<keyword evidence="2" id="KW-0472">Membrane</keyword>
<dbReference type="RefSeq" id="WP_166284628.1">
    <property type="nucleotide sequence ID" value="NZ_JAANNP010000101.1"/>
</dbReference>
<dbReference type="Proteomes" id="UP000800981">
    <property type="component" value="Unassembled WGS sequence"/>
</dbReference>
<comment type="caution">
    <text evidence="3">The sequence shown here is derived from an EMBL/GenBank/DDBJ whole genome shotgun (WGS) entry which is preliminary data.</text>
</comment>
<feature type="transmembrane region" description="Helical" evidence="2">
    <location>
        <begin position="92"/>
        <end position="112"/>
    </location>
</feature>
<gene>
    <name evidence="3" type="ORF">G9H71_20450</name>
</gene>
<dbReference type="InterPro" id="IPR009937">
    <property type="entry name" value="Phage_holin_3_6"/>
</dbReference>
<dbReference type="Pfam" id="PF07332">
    <property type="entry name" value="Phage_holin_3_6"/>
    <property type="match status" value="1"/>
</dbReference>
<dbReference type="EMBL" id="JAANNP010000101">
    <property type="protein sequence ID" value="NHC16160.1"/>
    <property type="molecule type" value="Genomic_DNA"/>
</dbReference>